<dbReference type="PANTHER" id="PTHR46197:SF1">
    <property type="entry name" value="PROTEIN ABHD14A"/>
    <property type="match status" value="1"/>
</dbReference>
<evidence type="ECO:0000313" key="4">
    <source>
        <dbReference type="Proteomes" id="UP000236370"/>
    </source>
</evidence>
<sequence length="41" mass="4585">RVEVVLLHGKAFNSHTWEQLGTLQLLSQRGYRAVALDLPAP</sequence>
<feature type="non-terminal residue" evidence="3">
    <location>
        <position position="1"/>
    </location>
</feature>
<evidence type="ECO:0000313" key="3">
    <source>
        <dbReference type="EMBL" id="PNI80364.1"/>
    </source>
</evidence>
<comment type="subcellular location">
    <subcellularLocation>
        <location evidence="1">Cytoplasm</location>
    </subcellularLocation>
</comment>
<keyword evidence="2" id="KW-0963">Cytoplasm</keyword>
<reference evidence="3 4" key="1">
    <citation type="submission" date="2017-12" db="EMBL/GenBank/DDBJ databases">
        <title>High-resolution comparative analysis of great ape genomes.</title>
        <authorList>
            <person name="Pollen A."/>
            <person name="Hastie A."/>
            <person name="Hormozdiari F."/>
            <person name="Dougherty M."/>
            <person name="Liu R."/>
            <person name="Chaisson M."/>
            <person name="Hoppe E."/>
            <person name="Hill C."/>
            <person name="Pang A."/>
            <person name="Hillier L."/>
            <person name="Baker C."/>
            <person name="Armstrong J."/>
            <person name="Shendure J."/>
            <person name="Paten B."/>
            <person name="Wilson R."/>
            <person name="Chao H."/>
            <person name="Schneider V."/>
            <person name="Ventura M."/>
            <person name="Kronenberg Z."/>
            <person name="Murali S."/>
            <person name="Gordon D."/>
            <person name="Cantsilieris S."/>
            <person name="Munson K."/>
            <person name="Nelson B."/>
            <person name="Raja A."/>
            <person name="Underwood J."/>
            <person name="Diekhans M."/>
            <person name="Fiddes I."/>
            <person name="Haussler D."/>
            <person name="Eichler E."/>
        </authorList>
    </citation>
    <scope>NUCLEOTIDE SEQUENCE [LARGE SCALE GENOMIC DNA]</scope>
    <source>
        <strain evidence="3">Yerkes chimp pedigree #C0471</strain>
    </source>
</reference>
<dbReference type="PANTHER" id="PTHR46197">
    <property type="entry name" value="PROTEIN ABHD14B-LIKE"/>
    <property type="match status" value="1"/>
</dbReference>
<dbReference type="Proteomes" id="UP000236370">
    <property type="component" value="Unassembled WGS sequence"/>
</dbReference>
<dbReference type="Gene3D" id="3.40.50.1820">
    <property type="entry name" value="alpha/beta hydrolase"/>
    <property type="match status" value="1"/>
</dbReference>
<evidence type="ECO:0000256" key="2">
    <source>
        <dbReference type="ARBA" id="ARBA00022490"/>
    </source>
</evidence>
<protein>
    <submittedName>
        <fullName evidence="3">ABHD14A-ACY1 isoform 28</fullName>
    </submittedName>
</protein>
<dbReference type="InterPro" id="IPR029058">
    <property type="entry name" value="AB_hydrolase_fold"/>
</dbReference>
<evidence type="ECO:0000256" key="1">
    <source>
        <dbReference type="ARBA" id="ARBA00004496"/>
    </source>
</evidence>
<dbReference type="AlphaFoldDB" id="A0A2J8P8N1"/>
<proteinExistence type="predicted"/>
<organism evidence="3 4">
    <name type="scientific">Pan troglodytes</name>
    <name type="common">Chimpanzee</name>
    <dbReference type="NCBI Taxonomy" id="9598"/>
    <lineage>
        <taxon>Eukaryota</taxon>
        <taxon>Metazoa</taxon>
        <taxon>Chordata</taxon>
        <taxon>Craniata</taxon>
        <taxon>Vertebrata</taxon>
        <taxon>Euteleostomi</taxon>
        <taxon>Mammalia</taxon>
        <taxon>Eutheria</taxon>
        <taxon>Euarchontoglires</taxon>
        <taxon>Primates</taxon>
        <taxon>Haplorrhini</taxon>
        <taxon>Catarrhini</taxon>
        <taxon>Hominidae</taxon>
        <taxon>Pan</taxon>
    </lineage>
</organism>
<accession>A0A2J8P8N1</accession>
<comment type="caution">
    <text evidence="3">The sequence shown here is derived from an EMBL/GenBank/DDBJ whole genome shotgun (WGS) entry which is preliminary data.</text>
</comment>
<name>A0A2J8P8N1_PANTR</name>
<dbReference type="SUPFAM" id="SSF53474">
    <property type="entry name" value="alpha/beta-Hydrolases"/>
    <property type="match status" value="1"/>
</dbReference>
<gene>
    <name evidence="3" type="ORF">CK820_G0005001</name>
</gene>
<dbReference type="EMBL" id="NBAG03000218">
    <property type="protein sequence ID" value="PNI80364.1"/>
    <property type="molecule type" value="Genomic_DNA"/>
</dbReference>
<dbReference type="GO" id="GO:0005737">
    <property type="term" value="C:cytoplasm"/>
    <property type="evidence" value="ECO:0007669"/>
    <property type="project" value="UniProtKB-SubCell"/>
</dbReference>